<reference evidence="1 2" key="1">
    <citation type="submission" date="2020-05" db="EMBL/GenBank/DDBJ databases">
        <title>Parvularcula mediterraneae sp. nov., isolated from polypropylene straw from shallow seawater of the seashore of Laganas in Zakynthos island, Greece.</title>
        <authorList>
            <person name="Szabo I."/>
            <person name="Al-Omari J."/>
            <person name="Rado J."/>
            <person name="Szerdahelyi G.S."/>
        </authorList>
    </citation>
    <scope>NUCLEOTIDE SEQUENCE [LARGE SCALE GENOMIC DNA]</scope>
    <source>
        <strain evidence="1 2">ZS-1/3</strain>
    </source>
</reference>
<dbReference type="RefSeq" id="WP_173197794.1">
    <property type="nucleotide sequence ID" value="NZ_JABFCX010000002.1"/>
</dbReference>
<organism evidence="1 2">
    <name type="scientific">Parvularcula mediterranea</name>
    <dbReference type="NCBI Taxonomy" id="2732508"/>
    <lineage>
        <taxon>Bacteria</taxon>
        <taxon>Pseudomonadati</taxon>
        <taxon>Pseudomonadota</taxon>
        <taxon>Alphaproteobacteria</taxon>
        <taxon>Parvularculales</taxon>
        <taxon>Parvularculaceae</taxon>
        <taxon>Parvularcula</taxon>
    </lineage>
</organism>
<accession>A0A7Y3RKW6</accession>
<comment type="caution">
    <text evidence="1">The sequence shown here is derived from an EMBL/GenBank/DDBJ whole genome shotgun (WGS) entry which is preliminary data.</text>
</comment>
<proteinExistence type="predicted"/>
<keyword evidence="2" id="KW-1185">Reference proteome</keyword>
<gene>
    <name evidence="1" type="ORF">HK107_06380</name>
</gene>
<evidence type="ECO:0000313" key="2">
    <source>
        <dbReference type="Proteomes" id="UP000536835"/>
    </source>
</evidence>
<dbReference type="EMBL" id="JABFCX010000002">
    <property type="protein sequence ID" value="NNU15948.1"/>
    <property type="molecule type" value="Genomic_DNA"/>
</dbReference>
<evidence type="ECO:0000313" key="1">
    <source>
        <dbReference type="EMBL" id="NNU15948.1"/>
    </source>
</evidence>
<protein>
    <submittedName>
        <fullName evidence="1">Uncharacterized protein</fullName>
    </submittedName>
</protein>
<sequence length="138" mass="14697">MADATSLTIGADEVRAFAAQLKAFHGKAALTGQNDGSNETDTQQDNLELTDKAGEMAGFRGTYGEMNAAKRLDLAALTLLGMEQASTFDEAMTIAKDRNGPDLDAFREMPLSPNFLLSGLDQVGMPGGDDIEAKREPQ</sequence>
<dbReference type="Proteomes" id="UP000536835">
    <property type="component" value="Unassembled WGS sequence"/>
</dbReference>
<name>A0A7Y3RKW6_9PROT</name>
<dbReference type="AlphaFoldDB" id="A0A7Y3RKW6"/>